<comment type="caution">
    <text evidence="3">The sequence shown here is derived from an EMBL/GenBank/DDBJ whole genome shotgun (WGS) entry which is preliminary data.</text>
</comment>
<dbReference type="AlphaFoldDB" id="A0A8S1MPA1"/>
<dbReference type="PANTHER" id="PTHR13318">
    <property type="entry name" value="PARTNER OF PAIRED, ISOFORM B-RELATED"/>
    <property type="match status" value="1"/>
</dbReference>
<dbReference type="EMBL" id="CAJJDM010000070">
    <property type="protein sequence ID" value="CAD8082060.1"/>
    <property type="molecule type" value="Genomic_DNA"/>
</dbReference>
<keyword evidence="4" id="KW-1185">Reference proteome</keyword>
<evidence type="ECO:0000259" key="2">
    <source>
        <dbReference type="Pfam" id="PF12937"/>
    </source>
</evidence>
<dbReference type="GO" id="GO:0031146">
    <property type="term" value="P:SCF-dependent proteasomal ubiquitin-dependent protein catabolic process"/>
    <property type="evidence" value="ECO:0007669"/>
    <property type="project" value="TreeGrafter"/>
</dbReference>
<dbReference type="Proteomes" id="UP000688137">
    <property type="component" value="Unassembled WGS sequence"/>
</dbReference>
<feature type="signal peptide" evidence="1">
    <location>
        <begin position="1"/>
        <end position="22"/>
    </location>
</feature>
<sequence>MENKNMILLILTYLELDDLARCELVCNKWHYFINQDSIQTRKIFSKFTYNSLQQFKWHTKKIQQLQIKDLIFYEEEFKVDKNDIIFTISQLVLESLTIKLNQLNIFDQLLINQKQLRKLEIRMPITNKEFQLLTQLPHLEEIHLRVQKKTDENLKVSQLRNLRAISLQLQGIQYQEVLQLVQNCYKTLTELEIDADEYNHDQMLQIVDCLNKDKIQKLYIYYFNDYSNQIIQKLSQFHNLNKLSIFKAQDIDQNYMYQLFYNKQFQEINLNQCDGITNKVLYQIAQNSQQLKYINLSWNFHISDQCVSLILENSKQLEEVYLIGCKQLTFDCIPQNLNGLFQKLRILNFESCNNMNDDKLMKLKNQFKYIKIINYYGDEIDKF</sequence>
<evidence type="ECO:0000313" key="3">
    <source>
        <dbReference type="EMBL" id="CAD8082060.1"/>
    </source>
</evidence>
<organism evidence="3 4">
    <name type="scientific">Paramecium primaurelia</name>
    <dbReference type="NCBI Taxonomy" id="5886"/>
    <lineage>
        <taxon>Eukaryota</taxon>
        <taxon>Sar</taxon>
        <taxon>Alveolata</taxon>
        <taxon>Ciliophora</taxon>
        <taxon>Intramacronucleata</taxon>
        <taxon>Oligohymenophorea</taxon>
        <taxon>Peniculida</taxon>
        <taxon>Parameciidae</taxon>
        <taxon>Paramecium</taxon>
    </lineage>
</organism>
<evidence type="ECO:0000256" key="1">
    <source>
        <dbReference type="SAM" id="SignalP"/>
    </source>
</evidence>
<dbReference type="OMA" id="VYLIGCK"/>
<dbReference type="Pfam" id="PF12937">
    <property type="entry name" value="F-box-like"/>
    <property type="match status" value="1"/>
</dbReference>
<gene>
    <name evidence="3" type="ORF">PPRIM_AZ9-3.1.T0670061</name>
</gene>
<dbReference type="InterPro" id="IPR001810">
    <property type="entry name" value="F-box_dom"/>
</dbReference>
<feature type="chain" id="PRO_5035893130" description="F-box domain-containing protein" evidence="1">
    <location>
        <begin position="23"/>
        <end position="383"/>
    </location>
</feature>
<protein>
    <recommendedName>
        <fullName evidence="2">F-box domain-containing protein</fullName>
    </recommendedName>
</protein>
<proteinExistence type="predicted"/>
<evidence type="ECO:0000313" key="4">
    <source>
        <dbReference type="Proteomes" id="UP000688137"/>
    </source>
</evidence>
<reference evidence="3" key="1">
    <citation type="submission" date="2021-01" db="EMBL/GenBank/DDBJ databases">
        <authorList>
            <consortium name="Genoscope - CEA"/>
            <person name="William W."/>
        </authorList>
    </citation>
    <scope>NUCLEOTIDE SEQUENCE</scope>
</reference>
<dbReference type="GO" id="GO:0019005">
    <property type="term" value="C:SCF ubiquitin ligase complex"/>
    <property type="evidence" value="ECO:0007669"/>
    <property type="project" value="TreeGrafter"/>
</dbReference>
<accession>A0A8S1MPA1</accession>
<feature type="domain" description="F-box" evidence="2">
    <location>
        <begin position="7"/>
        <end position="38"/>
    </location>
</feature>
<name>A0A8S1MPA1_PARPR</name>
<keyword evidence="1" id="KW-0732">Signal</keyword>